<keyword evidence="4" id="KW-1185">Reference proteome</keyword>
<name>A0A086ZGM2_9BIFI</name>
<dbReference type="GO" id="GO:0003676">
    <property type="term" value="F:nucleic acid binding"/>
    <property type="evidence" value="ECO:0007669"/>
    <property type="project" value="InterPro"/>
</dbReference>
<dbReference type="Pfam" id="PF13276">
    <property type="entry name" value="HTH_21"/>
    <property type="match status" value="1"/>
</dbReference>
<accession>A0A086ZGM2</accession>
<dbReference type="InterPro" id="IPR048020">
    <property type="entry name" value="Transpos_IS3"/>
</dbReference>
<evidence type="ECO:0000259" key="2">
    <source>
        <dbReference type="PROSITE" id="PS50994"/>
    </source>
</evidence>
<dbReference type="InterPro" id="IPR050900">
    <property type="entry name" value="Transposase_IS3/IS150/IS904"/>
</dbReference>
<dbReference type="Proteomes" id="UP000029096">
    <property type="component" value="Unassembled WGS sequence"/>
</dbReference>
<dbReference type="Pfam" id="PF13333">
    <property type="entry name" value="rve_2"/>
    <property type="match status" value="1"/>
</dbReference>
<reference evidence="3 4" key="1">
    <citation type="submission" date="2014-03" db="EMBL/GenBank/DDBJ databases">
        <title>Genomics of Bifidobacteria.</title>
        <authorList>
            <person name="Ventura M."/>
            <person name="Milani C."/>
            <person name="Lugli G.A."/>
        </authorList>
    </citation>
    <scope>NUCLEOTIDE SEQUENCE [LARGE SCALE GENOMIC DNA]</scope>
    <source>
        <strain evidence="3 4">DSM 22767</strain>
    </source>
</reference>
<sequence length="321" mass="36633">MVRDQRLELDLMREVVDPVKKDPAADPGRLTNREKTMMADRLRPTHSPTCLASRLKLALSSYHCHHKRLEHDEYNRLRPLVRAAFDDSNERYGSRRIHAMLKRDGVRVSEKVVRRVMKQDGLKARSSRKGLHYSSYPGECSPAPRNLLNRDFHAQAPNQKRLTDITRINASDGKVYLSPVPDCHDGRIVAFGIGLHPTAEPANSSLEKAIATLPRCGWRPVVHSDRGCHYRWPGWIRLMEQAGLRRSMSKKGCSPDNSAMEGLFGRMRTEATYPEHREKLTCQEVIDKTGEYISWYNTTRVKAGLGYQGPDEHRRSLGLMA</sequence>
<dbReference type="SUPFAM" id="SSF53098">
    <property type="entry name" value="Ribonuclease H-like"/>
    <property type="match status" value="1"/>
</dbReference>
<dbReference type="PANTHER" id="PTHR46889:SF4">
    <property type="entry name" value="TRANSPOSASE INSO FOR INSERTION SEQUENCE ELEMENT IS911B-RELATED"/>
    <property type="match status" value="1"/>
</dbReference>
<evidence type="ECO:0000256" key="1">
    <source>
        <dbReference type="ARBA" id="ARBA00002286"/>
    </source>
</evidence>
<dbReference type="AlphaFoldDB" id="A0A086ZGM2"/>
<dbReference type="InterPro" id="IPR001584">
    <property type="entry name" value="Integrase_cat-core"/>
</dbReference>
<evidence type="ECO:0000313" key="3">
    <source>
        <dbReference type="EMBL" id="KFI45672.1"/>
    </source>
</evidence>
<evidence type="ECO:0000313" key="4">
    <source>
        <dbReference type="Proteomes" id="UP000029096"/>
    </source>
</evidence>
<dbReference type="InterPro" id="IPR012337">
    <property type="entry name" value="RNaseH-like_sf"/>
</dbReference>
<protein>
    <submittedName>
        <fullName evidence="3">IS3 family transposase</fullName>
    </submittedName>
</protein>
<dbReference type="EMBL" id="JGYP01000002">
    <property type="protein sequence ID" value="KFI45672.1"/>
    <property type="molecule type" value="Genomic_DNA"/>
</dbReference>
<comment type="caution">
    <text evidence="3">The sequence shown here is derived from an EMBL/GenBank/DDBJ whole genome shotgun (WGS) entry which is preliminary data.</text>
</comment>
<dbReference type="Pfam" id="PF00665">
    <property type="entry name" value="rve"/>
    <property type="match status" value="1"/>
</dbReference>
<proteinExistence type="predicted"/>
<dbReference type="PROSITE" id="PS50994">
    <property type="entry name" value="INTEGRASE"/>
    <property type="match status" value="1"/>
</dbReference>
<dbReference type="RefSeq" id="WP_081930319.1">
    <property type="nucleotide sequence ID" value="NZ_JDUS01000006.1"/>
</dbReference>
<dbReference type="STRING" id="1437606.BBOH_0914"/>
<dbReference type="GO" id="GO:0015074">
    <property type="term" value="P:DNA integration"/>
    <property type="evidence" value="ECO:0007669"/>
    <property type="project" value="InterPro"/>
</dbReference>
<dbReference type="Gene3D" id="3.30.420.10">
    <property type="entry name" value="Ribonuclease H-like superfamily/Ribonuclease H"/>
    <property type="match status" value="1"/>
</dbReference>
<dbReference type="NCBIfam" id="NF033516">
    <property type="entry name" value="transpos_IS3"/>
    <property type="match status" value="1"/>
</dbReference>
<dbReference type="PANTHER" id="PTHR46889">
    <property type="entry name" value="TRANSPOSASE INSF FOR INSERTION SEQUENCE IS3B-RELATED"/>
    <property type="match status" value="1"/>
</dbReference>
<dbReference type="eggNOG" id="COG2801">
    <property type="taxonomic scope" value="Bacteria"/>
</dbReference>
<gene>
    <name evidence="3" type="ORF">BBOH_0914</name>
</gene>
<feature type="domain" description="Integrase catalytic" evidence="2">
    <location>
        <begin position="153"/>
        <end position="318"/>
    </location>
</feature>
<dbReference type="InterPro" id="IPR025948">
    <property type="entry name" value="HTH-like_dom"/>
</dbReference>
<dbReference type="InterPro" id="IPR036397">
    <property type="entry name" value="RNaseH_sf"/>
</dbReference>
<dbReference type="OrthoDB" id="1676087at2"/>
<comment type="function">
    <text evidence="1">Involved in the transposition of the insertion sequence.</text>
</comment>
<organism evidence="3 4">
    <name type="scientific">Bifidobacterium bohemicum DSM 22767</name>
    <dbReference type="NCBI Taxonomy" id="1437606"/>
    <lineage>
        <taxon>Bacteria</taxon>
        <taxon>Bacillati</taxon>
        <taxon>Actinomycetota</taxon>
        <taxon>Actinomycetes</taxon>
        <taxon>Bifidobacteriales</taxon>
        <taxon>Bifidobacteriaceae</taxon>
        <taxon>Bifidobacterium</taxon>
    </lineage>
</organism>